<sequence>MDKTSKKVLVAGIGKSNFIGQLYKNLHKYYPEKYDIDILGLRSFFNLKEDNCVYGFTNQYKIRRSIKVKDLLNLFNFKLYFYLFQFLRFGASANYLYSFFKEFIVYATMSKKILKNNYDIIHFHFPTKEKLALYWHIGENQKYIVSFWGSDLMRVNGVFDYYIQKKVLRDACKITTHSLELKEQILTKFGRDLRDKIFLTKFPPEERLYSLLDEYAPKIDLIKIRFFQEFNFPLTKNLIIIGHNGFRENNHIPILKQLSNLPLEIKEKCYFILPFSYKNPKDNLYEKECLQELSLNDFSGKILDKFLSWEELALLKLCTKVYIHLPVSDALSGSLTEAIYAGAEVITGKWLPYSPFEDAGLVFYSIKDLSELPKVFELAISKNRNVDFVSKNQKRIKDSFFSDVCVKSWHSVLDS</sequence>
<accession>A0ABX0H1G3</accession>
<dbReference type="Gene3D" id="3.40.50.2000">
    <property type="entry name" value="Glycogen Phosphorylase B"/>
    <property type="match status" value="1"/>
</dbReference>
<organism evidence="1 2">
    <name type="scientific">Cyclobacterium plantarum</name>
    <dbReference type="NCBI Taxonomy" id="2716263"/>
    <lineage>
        <taxon>Bacteria</taxon>
        <taxon>Pseudomonadati</taxon>
        <taxon>Bacteroidota</taxon>
        <taxon>Cytophagia</taxon>
        <taxon>Cytophagales</taxon>
        <taxon>Cyclobacteriaceae</taxon>
        <taxon>Cyclobacterium</taxon>
    </lineage>
</organism>
<dbReference type="EMBL" id="JAANYN010000001">
    <property type="protein sequence ID" value="NHE55626.1"/>
    <property type="molecule type" value="Genomic_DNA"/>
</dbReference>
<evidence type="ECO:0000313" key="1">
    <source>
        <dbReference type="EMBL" id="NHE55626.1"/>
    </source>
</evidence>
<dbReference type="SUPFAM" id="SSF53756">
    <property type="entry name" value="UDP-Glycosyltransferase/glycogen phosphorylase"/>
    <property type="match status" value="1"/>
</dbReference>
<evidence type="ECO:0000313" key="2">
    <source>
        <dbReference type="Proteomes" id="UP000649799"/>
    </source>
</evidence>
<keyword evidence="2" id="KW-1185">Reference proteome</keyword>
<protein>
    <recommendedName>
        <fullName evidence="3">Glycosyltransferase</fullName>
    </recommendedName>
</protein>
<comment type="caution">
    <text evidence="1">The sequence shown here is derived from an EMBL/GenBank/DDBJ whole genome shotgun (WGS) entry which is preliminary data.</text>
</comment>
<evidence type="ECO:0008006" key="3">
    <source>
        <dbReference type="Google" id="ProtNLM"/>
    </source>
</evidence>
<reference evidence="1 2" key="1">
    <citation type="submission" date="2020-03" db="EMBL/GenBank/DDBJ databases">
        <title>Cyclobacterium plantarum sp. nov., a marine bacterium isolated from a coastal-marine wetland.</title>
        <authorList>
            <person name="Sanchez-Porro C."/>
            <person name="Ventosa A."/>
            <person name="Amoozegar M."/>
        </authorList>
    </citation>
    <scope>NUCLEOTIDE SEQUENCE [LARGE SCALE GENOMIC DNA]</scope>
    <source>
        <strain evidence="1 2">GBPx2</strain>
    </source>
</reference>
<dbReference type="Proteomes" id="UP000649799">
    <property type="component" value="Unassembled WGS sequence"/>
</dbReference>
<name>A0ABX0H1G3_9BACT</name>
<dbReference type="RefSeq" id="WP_166142691.1">
    <property type="nucleotide sequence ID" value="NZ_JAANYN010000001.1"/>
</dbReference>
<proteinExistence type="predicted"/>
<gene>
    <name evidence="1" type="ORF">G9Q97_02235</name>
</gene>